<keyword evidence="2" id="KW-1185">Reference proteome</keyword>
<proteinExistence type="predicted"/>
<name>Q2IYD2_RHOP2</name>
<organism evidence="1 2">
    <name type="scientific">Rhodopseudomonas palustris (strain HaA2)</name>
    <dbReference type="NCBI Taxonomy" id="316058"/>
    <lineage>
        <taxon>Bacteria</taxon>
        <taxon>Pseudomonadati</taxon>
        <taxon>Pseudomonadota</taxon>
        <taxon>Alphaproteobacteria</taxon>
        <taxon>Hyphomicrobiales</taxon>
        <taxon>Nitrobacteraceae</taxon>
        <taxon>Rhodopseudomonas</taxon>
    </lineage>
</organism>
<dbReference type="STRING" id="316058.RPB_2072"/>
<protein>
    <submittedName>
        <fullName evidence="1">Uncharacterized protein</fullName>
    </submittedName>
</protein>
<dbReference type="EMBL" id="CP000250">
    <property type="protein sequence ID" value="ABD06778.1"/>
    <property type="molecule type" value="Genomic_DNA"/>
</dbReference>
<gene>
    <name evidence="1" type="ordered locus">RPB_2072</name>
</gene>
<accession>Q2IYD2</accession>
<evidence type="ECO:0000313" key="2">
    <source>
        <dbReference type="Proteomes" id="UP000008809"/>
    </source>
</evidence>
<dbReference type="Proteomes" id="UP000008809">
    <property type="component" value="Chromosome"/>
</dbReference>
<dbReference type="KEGG" id="rpb:RPB_2072"/>
<reference evidence="1 2" key="1">
    <citation type="submission" date="2006-01" db="EMBL/GenBank/DDBJ databases">
        <title>Complete sequence of Rhodopseudomonas palustris HaA2.</title>
        <authorList>
            <consortium name="US DOE Joint Genome Institute"/>
            <person name="Copeland A."/>
            <person name="Lucas S."/>
            <person name="Lapidus A."/>
            <person name="Barry K."/>
            <person name="Detter J.C."/>
            <person name="Glavina T."/>
            <person name="Hammon N."/>
            <person name="Israni S."/>
            <person name="Pitluck S."/>
            <person name="Chain P."/>
            <person name="Malfatti S."/>
            <person name="Shin M."/>
            <person name="Vergez L."/>
            <person name="Schmutz J."/>
            <person name="Larimer F."/>
            <person name="Land M."/>
            <person name="Hauser L."/>
            <person name="Pelletier D.A."/>
            <person name="Kyrpides N."/>
            <person name="Anderson I."/>
            <person name="Oda Y."/>
            <person name="Harwood C.S."/>
            <person name="Richardson P."/>
        </authorList>
    </citation>
    <scope>NUCLEOTIDE SEQUENCE [LARGE SCALE GENOMIC DNA]</scope>
    <source>
        <strain evidence="1 2">HaA2</strain>
    </source>
</reference>
<dbReference type="HOGENOM" id="CLU_1004290_0_0_5"/>
<dbReference type="AlphaFoldDB" id="Q2IYD2"/>
<sequence length="277" mass="29030">MSDLIDENRAWGRSMLREFAAKQQLVPMAHMFGATIGTADMRQLRALAAAIRAIDDGLCDGEALRRLLRCEGDAGSAGAMLRAATPTLNTEEAGFALALAYLPFEVPDAFAANALRRASLKRIAALIDPRAALTPRTRLFVAQQLAPATSLDRLVAATASVAALRDNSAQADHAELCAPEARDRLRRLGAATEGWLADKAAFAAALQACLAHDWPGAQAQAAQVAARAGIAIGDADPPALADLLLISLLPSCDTIDAVKRLTAASRSSTSRARAAAE</sequence>
<evidence type="ECO:0000313" key="1">
    <source>
        <dbReference type="EMBL" id="ABD06778.1"/>
    </source>
</evidence>